<keyword evidence="4 11" id="KW-0240">DNA-directed RNA polymerase</keyword>
<dbReference type="Gene3D" id="2.170.120.12">
    <property type="entry name" value="DNA-directed RNA polymerase, insert domain"/>
    <property type="match status" value="1"/>
</dbReference>
<dbReference type="Proteomes" id="UP000176864">
    <property type="component" value="Unassembled WGS sequence"/>
</dbReference>
<dbReference type="CDD" id="cd06928">
    <property type="entry name" value="RNAP_alpha_NTD"/>
    <property type="match status" value="1"/>
</dbReference>
<sequence>MPLPSKVYFAKDEAAKSVVVIEPLYPGYGVTVGNALRRVLLSSLPGAAVTAVKIKGVDHEFSTIQNVSDDVVDIILNLKQLRLKLNSEEPVRLTVSAKGQKEVLAGHIKPDSRVEIMNPDLVIATLDNKSSDFGMELVVEKGLGYVPVEMREAQKQEIGMISVDAIFTPIRNVNFEVQNVRVGQITNFDKLTITMETDGTITGRQAMDIASQILVDHFTLLKTSEAGHEIKPEAIVAEPEVIDSTESSKTEIAPTPGLESLGLSNRAQNALLRNNISSVEQLQGLDREGLSRLEGLGEKSIEEILKAIGK</sequence>
<dbReference type="Pfam" id="PF01193">
    <property type="entry name" value="RNA_pol_L"/>
    <property type="match status" value="1"/>
</dbReference>
<comment type="domain">
    <text evidence="11">The N-terminal domain is essential for RNAP assembly and basal transcription, whereas the C-terminal domain is involved in interaction with transcriptional regulators and with upstream promoter elements.</text>
</comment>
<dbReference type="Gene3D" id="1.10.150.20">
    <property type="entry name" value="5' to 3' exonuclease, C-terminal subdomain"/>
    <property type="match status" value="1"/>
</dbReference>
<evidence type="ECO:0000256" key="4">
    <source>
        <dbReference type="ARBA" id="ARBA00022478"/>
    </source>
</evidence>
<dbReference type="InterPro" id="IPR036603">
    <property type="entry name" value="RBP11-like"/>
</dbReference>
<dbReference type="NCBIfam" id="TIGR02027">
    <property type="entry name" value="rpoA"/>
    <property type="match status" value="1"/>
</dbReference>
<dbReference type="InterPro" id="IPR036643">
    <property type="entry name" value="RNApol_insert_sf"/>
</dbReference>
<dbReference type="STRING" id="1817824.A2751_05295"/>
<dbReference type="NCBIfam" id="NF003519">
    <property type="entry name" value="PRK05182.2-5"/>
    <property type="match status" value="1"/>
</dbReference>
<evidence type="ECO:0000256" key="7">
    <source>
        <dbReference type="ARBA" id="ARBA00023163"/>
    </source>
</evidence>
<evidence type="ECO:0000259" key="12">
    <source>
        <dbReference type="PROSITE" id="PS50238"/>
    </source>
</evidence>
<comment type="subunit">
    <text evidence="11">Homodimer. The RNAP catalytic core consists of 2 alpha, 1 beta, 1 beta' and 1 omega subunit. When a sigma factor is associated with the core the holoenzyme is formed, which can initiate transcription.</text>
</comment>
<dbReference type="GO" id="GO:0003899">
    <property type="term" value="F:DNA-directed RNA polymerase activity"/>
    <property type="evidence" value="ECO:0007669"/>
    <property type="project" value="UniProtKB-UniRule"/>
</dbReference>
<dbReference type="GO" id="GO:0003677">
    <property type="term" value="F:DNA binding"/>
    <property type="evidence" value="ECO:0007669"/>
    <property type="project" value="UniProtKB-UniRule"/>
</dbReference>
<gene>
    <name evidence="11" type="primary">rpoA</name>
    <name evidence="13" type="ORF">A2751_05295</name>
</gene>
<dbReference type="InterPro" id="IPR000198">
    <property type="entry name" value="RhoGAP_dom"/>
</dbReference>
<dbReference type="SUPFAM" id="SSF47789">
    <property type="entry name" value="C-terminal domain of RNA polymerase alpha subunit"/>
    <property type="match status" value="1"/>
</dbReference>
<reference evidence="13 14" key="1">
    <citation type="journal article" date="2016" name="Nat. Commun.">
        <title>Thousands of microbial genomes shed light on interconnected biogeochemical processes in an aquifer system.</title>
        <authorList>
            <person name="Anantharaman K."/>
            <person name="Brown C.T."/>
            <person name="Hug L.A."/>
            <person name="Sharon I."/>
            <person name="Castelle C.J."/>
            <person name="Probst A.J."/>
            <person name="Thomas B.C."/>
            <person name="Singh A."/>
            <person name="Wilkins M.J."/>
            <person name="Karaoz U."/>
            <person name="Brodie E.L."/>
            <person name="Williams K.H."/>
            <person name="Hubbard S.S."/>
            <person name="Banfield J.F."/>
        </authorList>
    </citation>
    <scope>NUCLEOTIDE SEQUENCE [LARGE SCALE GENOMIC DNA]</scope>
</reference>
<comment type="catalytic activity">
    <reaction evidence="10 11">
        <text>RNA(n) + a ribonucleoside 5'-triphosphate = RNA(n+1) + diphosphate</text>
        <dbReference type="Rhea" id="RHEA:21248"/>
        <dbReference type="Rhea" id="RHEA-COMP:14527"/>
        <dbReference type="Rhea" id="RHEA-COMP:17342"/>
        <dbReference type="ChEBI" id="CHEBI:33019"/>
        <dbReference type="ChEBI" id="CHEBI:61557"/>
        <dbReference type="ChEBI" id="CHEBI:140395"/>
        <dbReference type="EC" id="2.7.7.6"/>
    </reaction>
</comment>
<name>A0A1F5NP91_9BACT</name>
<accession>A0A1F5NP91</accession>
<dbReference type="Gene3D" id="3.30.1360.10">
    <property type="entry name" value="RNA polymerase, RBP11-like subunit"/>
    <property type="match status" value="1"/>
</dbReference>
<dbReference type="GO" id="GO:0005737">
    <property type="term" value="C:cytoplasm"/>
    <property type="evidence" value="ECO:0007669"/>
    <property type="project" value="UniProtKB-ARBA"/>
</dbReference>
<dbReference type="SUPFAM" id="SSF55257">
    <property type="entry name" value="RBP11-like subunits of RNA polymerase"/>
    <property type="match status" value="1"/>
</dbReference>
<comment type="caution">
    <text evidence="13">The sequence shown here is derived from an EMBL/GenBank/DDBJ whole genome shotgun (WGS) entry which is preliminary data.</text>
</comment>
<evidence type="ECO:0000313" key="14">
    <source>
        <dbReference type="Proteomes" id="UP000176864"/>
    </source>
</evidence>
<dbReference type="GO" id="GO:0007165">
    <property type="term" value="P:signal transduction"/>
    <property type="evidence" value="ECO:0007669"/>
    <property type="project" value="InterPro"/>
</dbReference>
<feature type="region of interest" description="Alpha N-terminal domain (alpha-NTD)" evidence="11">
    <location>
        <begin position="1"/>
        <end position="244"/>
    </location>
</feature>
<evidence type="ECO:0000256" key="2">
    <source>
        <dbReference type="ARBA" id="ARBA00012418"/>
    </source>
</evidence>
<feature type="region of interest" description="Alpha C-terminal domain (alpha-CTD)" evidence="11">
    <location>
        <begin position="252"/>
        <end position="310"/>
    </location>
</feature>
<dbReference type="Pfam" id="PF03118">
    <property type="entry name" value="RNA_pol_A_CTD"/>
    <property type="match status" value="1"/>
</dbReference>
<dbReference type="HAMAP" id="MF_00059">
    <property type="entry name" value="RNApol_bact_RpoA"/>
    <property type="match status" value="1"/>
</dbReference>
<evidence type="ECO:0000256" key="10">
    <source>
        <dbReference type="ARBA" id="ARBA00048552"/>
    </source>
</evidence>
<dbReference type="EC" id="2.7.7.6" evidence="2 11"/>
<evidence type="ECO:0000256" key="6">
    <source>
        <dbReference type="ARBA" id="ARBA00022695"/>
    </source>
</evidence>
<comment type="similarity">
    <text evidence="1 11">Belongs to the RNA polymerase alpha chain family.</text>
</comment>
<dbReference type="GO" id="GO:0006351">
    <property type="term" value="P:DNA-templated transcription"/>
    <property type="evidence" value="ECO:0007669"/>
    <property type="project" value="UniProtKB-UniRule"/>
</dbReference>
<evidence type="ECO:0000256" key="9">
    <source>
        <dbReference type="ARBA" id="ARBA00033070"/>
    </source>
</evidence>
<dbReference type="FunFam" id="2.170.120.12:FF:000001">
    <property type="entry name" value="DNA-directed RNA polymerase subunit alpha"/>
    <property type="match status" value="1"/>
</dbReference>
<proteinExistence type="inferred from homology"/>
<evidence type="ECO:0000256" key="11">
    <source>
        <dbReference type="HAMAP-Rule" id="MF_00059"/>
    </source>
</evidence>
<evidence type="ECO:0000256" key="3">
    <source>
        <dbReference type="ARBA" id="ARBA00015972"/>
    </source>
</evidence>
<dbReference type="GO" id="GO:0046983">
    <property type="term" value="F:protein dimerization activity"/>
    <property type="evidence" value="ECO:0007669"/>
    <property type="project" value="InterPro"/>
</dbReference>
<evidence type="ECO:0000256" key="1">
    <source>
        <dbReference type="ARBA" id="ARBA00007123"/>
    </source>
</evidence>
<dbReference type="InterPro" id="IPR011260">
    <property type="entry name" value="RNAP_asu_C"/>
</dbReference>
<dbReference type="PROSITE" id="PS50238">
    <property type="entry name" value="RHOGAP"/>
    <property type="match status" value="1"/>
</dbReference>
<dbReference type="InterPro" id="IPR011773">
    <property type="entry name" value="DNA-dir_RpoA"/>
</dbReference>
<dbReference type="EMBL" id="MFEK01000003">
    <property type="protein sequence ID" value="OGE79448.1"/>
    <property type="molecule type" value="Genomic_DNA"/>
</dbReference>
<evidence type="ECO:0000313" key="13">
    <source>
        <dbReference type="EMBL" id="OGE79448.1"/>
    </source>
</evidence>
<keyword evidence="6 11" id="KW-0548">Nucleotidyltransferase</keyword>
<dbReference type="SMART" id="SM00662">
    <property type="entry name" value="RPOLD"/>
    <property type="match status" value="1"/>
</dbReference>
<keyword evidence="5 11" id="KW-0808">Transferase</keyword>
<dbReference type="GO" id="GO:0000428">
    <property type="term" value="C:DNA-directed RNA polymerase complex"/>
    <property type="evidence" value="ECO:0007669"/>
    <property type="project" value="UniProtKB-KW"/>
</dbReference>
<dbReference type="InterPro" id="IPR011262">
    <property type="entry name" value="DNA-dir_RNA_pol_insert"/>
</dbReference>
<protein>
    <recommendedName>
        <fullName evidence="3 11">DNA-directed RNA polymerase subunit alpha</fullName>
        <shortName evidence="11">RNAP subunit alpha</shortName>
        <ecNumber evidence="2 11">2.7.7.6</ecNumber>
    </recommendedName>
    <alternativeName>
        <fullName evidence="9 11">RNA polymerase subunit alpha</fullName>
    </alternativeName>
    <alternativeName>
        <fullName evidence="8 11">Transcriptase subunit alpha</fullName>
    </alternativeName>
</protein>
<feature type="domain" description="Rho-GAP" evidence="12">
    <location>
        <begin position="256"/>
        <end position="310"/>
    </location>
</feature>
<dbReference type="Pfam" id="PF01000">
    <property type="entry name" value="RNA_pol_A_bac"/>
    <property type="match status" value="1"/>
</dbReference>
<organism evidence="13 14">
    <name type="scientific">Candidatus Doudnabacteria bacterium RIFCSPHIGHO2_01_FULL_46_14</name>
    <dbReference type="NCBI Taxonomy" id="1817824"/>
    <lineage>
        <taxon>Bacteria</taxon>
        <taxon>Candidatus Doudnaibacteriota</taxon>
    </lineage>
</organism>
<comment type="function">
    <text evidence="11">DNA-dependent RNA polymerase catalyzes the transcription of DNA into RNA using the four ribonucleoside triphosphates as substrates.</text>
</comment>
<dbReference type="InterPro" id="IPR011263">
    <property type="entry name" value="DNA-dir_RNA_pol_RpoA/D/Rpb3"/>
</dbReference>
<evidence type="ECO:0000256" key="5">
    <source>
        <dbReference type="ARBA" id="ARBA00022679"/>
    </source>
</evidence>
<keyword evidence="7 11" id="KW-0804">Transcription</keyword>
<dbReference type="SUPFAM" id="SSF56553">
    <property type="entry name" value="Insert subdomain of RNA polymerase alpha subunit"/>
    <property type="match status" value="1"/>
</dbReference>
<dbReference type="AlphaFoldDB" id="A0A1F5NP91"/>
<evidence type="ECO:0000256" key="8">
    <source>
        <dbReference type="ARBA" id="ARBA00032524"/>
    </source>
</evidence>